<dbReference type="STRING" id="1123498.VR7878_03323"/>
<dbReference type="Pfam" id="PF09619">
    <property type="entry name" value="YscW"/>
    <property type="match status" value="1"/>
</dbReference>
<feature type="chain" id="PRO_5012232889" evidence="1">
    <location>
        <begin position="26"/>
        <end position="145"/>
    </location>
</feature>
<reference evidence="3" key="1">
    <citation type="submission" date="2017-02" db="EMBL/GenBank/DDBJ databases">
        <authorList>
            <person name="Rodrigo-Torres L."/>
            <person name="Arahal R.D."/>
            <person name="Lucena T."/>
        </authorList>
    </citation>
    <scope>NUCLEOTIDE SEQUENCE [LARGE SCALE GENOMIC DNA]</scope>
    <source>
        <strain evidence="3">CECT 7878</strain>
    </source>
</reference>
<evidence type="ECO:0000313" key="2">
    <source>
        <dbReference type="EMBL" id="SJN59267.1"/>
    </source>
</evidence>
<sequence length="145" mass="16367">MMKYNNQWCLFLTLICVFLSRGGLAQTQAQPIESPIHNLTGTLLGDYPLPKKVFVVVTLNDQTQHNQVVAKYQFYGDGLTLPIDFQLSYAQSNIRQNHRYRIQAEIFERGHVRYTGAGSATELALEPSVYDGQIRMTSVKSASSH</sequence>
<proteinExistence type="predicted"/>
<keyword evidence="1" id="KW-0732">Signal</keyword>
<feature type="signal peptide" evidence="1">
    <location>
        <begin position="1"/>
        <end position="25"/>
    </location>
</feature>
<gene>
    <name evidence="2" type="ORF">VR7878_03323</name>
</gene>
<protein>
    <submittedName>
        <fullName evidence="2">Uncharacterized protein</fullName>
    </submittedName>
</protein>
<evidence type="ECO:0000256" key="1">
    <source>
        <dbReference type="SAM" id="SignalP"/>
    </source>
</evidence>
<dbReference type="AlphaFoldDB" id="A0A1R4LSH1"/>
<dbReference type="InterPro" id="IPR039366">
    <property type="entry name" value="Pilotin"/>
</dbReference>
<organism evidence="2 3">
    <name type="scientific">Vibrio ruber (strain DSM 16370 / JCM 11486 / BCRC 17186 / CECT 7878 / LMG 23124 / VR1)</name>
    <dbReference type="NCBI Taxonomy" id="1123498"/>
    <lineage>
        <taxon>Bacteria</taxon>
        <taxon>Pseudomonadati</taxon>
        <taxon>Pseudomonadota</taxon>
        <taxon>Gammaproteobacteria</taxon>
        <taxon>Vibrionales</taxon>
        <taxon>Vibrionaceae</taxon>
        <taxon>Vibrio</taxon>
    </lineage>
</organism>
<accession>A0A1R4LSH1</accession>
<name>A0A1R4LSH1_VIBR1</name>
<dbReference type="Proteomes" id="UP000188276">
    <property type="component" value="Unassembled WGS sequence"/>
</dbReference>
<evidence type="ECO:0000313" key="3">
    <source>
        <dbReference type="Proteomes" id="UP000188276"/>
    </source>
</evidence>
<keyword evidence="3" id="KW-1185">Reference proteome</keyword>
<dbReference type="EMBL" id="FULE01000047">
    <property type="protein sequence ID" value="SJN59267.1"/>
    <property type="molecule type" value="Genomic_DNA"/>
</dbReference>